<dbReference type="Proteomes" id="UP000789366">
    <property type="component" value="Unassembled WGS sequence"/>
</dbReference>
<dbReference type="EMBL" id="CAJVPW010022395">
    <property type="protein sequence ID" value="CAG8697337.1"/>
    <property type="molecule type" value="Genomic_DNA"/>
</dbReference>
<keyword evidence="2" id="KW-1185">Reference proteome</keyword>
<organism evidence="1 2">
    <name type="scientific">Cetraspora pellucida</name>
    <dbReference type="NCBI Taxonomy" id="1433469"/>
    <lineage>
        <taxon>Eukaryota</taxon>
        <taxon>Fungi</taxon>
        <taxon>Fungi incertae sedis</taxon>
        <taxon>Mucoromycota</taxon>
        <taxon>Glomeromycotina</taxon>
        <taxon>Glomeromycetes</taxon>
        <taxon>Diversisporales</taxon>
        <taxon>Gigasporaceae</taxon>
        <taxon>Cetraspora</taxon>
    </lineage>
</organism>
<accession>A0ACA9PBC6</accession>
<proteinExistence type="predicted"/>
<feature type="non-terminal residue" evidence="1">
    <location>
        <position position="1"/>
    </location>
</feature>
<gene>
    <name evidence="1" type="ORF">SPELUC_LOCUS11093</name>
</gene>
<sequence length="126" mass="14640">LHKGYKLKLSCPWHVNLSFPEHETKIIVTTFINQHNHALSPKTQEFATKYRSFTDEALHEISLITKHENLSLTVQRSLLKARFPDLHFQDQDLANAIQKYKKSDKINNDASALLTSLMQKKVEDLR</sequence>
<reference evidence="1" key="1">
    <citation type="submission" date="2021-06" db="EMBL/GenBank/DDBJ databases">
        <authorList>
            <person name="Kallberg Y."/>
            <person name="Tangrot J."/>
            <person name="Rosling A."/>
        </authorList>
    </citation>
    <scope>NUCLEOTIDE SEQUENCE</scope>
    <source>
        <strain evidence="1">28 12/20/2015</strain>
    </source>
</reference>
<evidence type="ECO:0000313" key="1">
    <source>
        <dbReference type="EMBL" id="CAG8697337.1"/>
    </source>
</evidence>
<evidence type="ECO:0000313" key="2">
    <source>
        <dbReference type="Proteomes" id="UP000789366"/>
    </source>
</evidence>
<comment type="caution">
    <text evidence="1">The sequence shown here is derived from an EMBL/GenBank/DDBJ whole genome shotgun (WGS) entry which is preliminary data.</text>
</comment>
<name>A0ACA9PBC6_9GLOM</name>
<protein>
    <submittedName>
        <fullName evidence="1">11324_t:CDS:1</fullName>
    </submittedName>
</protein>